<evidence type="ECO:0000313" key="2">
    <source>
        <dbReference type="Proteomes" id="UP000220914"/>
    </source>
</evidence>
<name>A0A2A7N1X0_MYCAG</name>
<accession>A0A2A7N1X0</accession>
<keyword evidence="2" id="KW-1185">Reference proteome</keyword>
<gene>
    <name evidence="1" type="ORF">CQY20_13935</name>
</gene>
<dbReference type="AlphaFoldDB" id="A0A2A7N1X0"/>
<sequence length="134" mass="14604">MPVAQAEPLLPPQPCDKYVFNGEYRVRGSNGWTVSFNSNGEYASGPAEVRFDDGGRVTGEVVSGRVVGNTIQFTIRWENNPHNQWNFWGRTSEGGHTKGEEGRAAPTDATWYAETPLACATPPAAQLPPVEGLR</sequence>
<proteinExistence type="predicted"/>
<comment type="caution">
    <text evidence="1">The sequence shown here is derived from an EMBL/GenBank/DDBJ whole genome shotgun (WGS) entry which is preliminary data.</text>
</comment>
<reference evidence="1 2" key="1">
    <citation type="submission" date="2017-10" db="EMBL/GenBank/DDBJ databases">
        <title>The new phylogeny of genus Mycobacterium.</title>
        <authorList>
            <person name="Tortoli E."/>
            <person name="Trovato A."/>
            <person name="Cirillo D.M."/>
        </authorList>
    </citation>
    <scope>NUCLEOTIDE SEQUENCE [LARGE SCALE GENOMIC DNA]</scope>
    <source>
        <strain evidence="1 2">CCUG37673</strain>
    </source>
</reference>
<dbReference type="EMBL" id="PDCP01000022">
    <property type="protein sequence ID" value="PEG38045.1"/>
    <property type="molecule type" value="Genomic_DNA"/>
</dbReference>
<protein>
    <submittedName>
        <fullName evidence="1">Uncharacterized protein</fullName>
    </submittedName>
</protein>
<dbReference type="RefSeq" id="WP_097940681.1">
    <property type="nucleotide sequence ID" value="NZ_PDCP01000022.1"/>
</dbReference>
<organism evidence="1 2">
    <name type="scientific">Mycolicibacterium agri</name>
    <name type="common">Mycobacterium agri</name>
    <dbReference type="NCBI Taxonomy" id="36811"/>
    <lineage>
        <taxon>Bacteria</taxon>
        <taxon>Bacillati</taxon>
        <taxon>Actinomycetota</taxon>
        <taxon>Actinomycetes</taxon>
        <taxon>Mycobacteriales</taxon>
        <taxon>Mycobacteriaceae</taxon>
        <taxon>Mycolicibacterium</taxon>
    </lineage>
</organism>
<dbReference type="Proteomes" id="UP000220914">
    <property type="component" value="Unassembled WGS sequence"/>
</dbReference>
<evidence type="ECO:0000313" key="1">
    <source>
        <dbReference type="EMBL" id="PEG38045.1"/>
    </source>
</evidence>